<proteinExistence type="predicted"/>
<dbReference type="Proteomes" id="UP000779574">
    <property type="component" value="Unassembled WGS sequence"/>
</dbReference>
<reference evidence="2" key="2">
    <citation type="submission" date="2021-08" db="EMBL/GenBank/DDBJ databases">
        <authorList>
            <person name="Gostincar C."/>
            <person name="Sun X."/>
            <person name="Song Z."/>
            <person name="Gunde-Cimerman N."/>
        </authorList>
    </citation>
    <scope>NUCLEOTIDE SEQUENCE</scope>
    <source>
        <strain evidence="2">EXF-9911</strain>
    </source>
</reference>
<feature type="non-terminal residue" evidence="2">
    <location>
        <position position="215"/>
    </location>
</feature>
<evidence type="ECO:0000313" key="3">
    <source>
        <dbReference type="Proteomes" id="UP000779574"/>
    </source>
</evidence>
<feature type="compositionally biased region" description="Basic and acidic residues" evidence="1">
    <location>
        <begin position="57"/>
        <end position="69"/>
    </location>
</feature>
<evidence type="ECO:0000256" key="1">
    <source>
        <dbReference type="SAM" id="MobiDB-lite"/>
    </source>
</evidence>
<dbReference type="AlphaFoldDB" id="A0A9P8ED57"/>
<feature type="region of interest" description="Disordered" evidence="1">
    <location>
        <begin position="57"/>
        <end position="87"/>
    </location>
</feature>
<accession>A0A9P8ED57</accession>
<dbReference type="OrthoDB" id="3867728at2759"/>
<feature type="region of interest" description="Disordered" evidence="1">
    <location>
        <begin position="1"/>
        <end position="35"/>
    </location>
</feature>
<comment type="caution">
    <text evidence="2">The sequence shown here is derived from an EMBL/GenBank/DDBJ whole genome shotgun (WGS) entry which is preliminary data.</text>
</comment>
<reference evidence="2" key="1">
    <citation type="journal article" date="2021" name="J Fungi (Basel)">
        <title>Virulence traits and population genomics of the black yeast Aureobasidium melanogenum.</title>
        <authorList>
            <person name="Cernosa A."/>
            <person name="Sun X."/>
            <person name="Gostincar C."/>
            <person name="Fang C."/>
            <person name="Gunde-Cimerman N."/>
            <person name="Song Z."/>
        </authorList>
    </citation>
    <scope>NUCLEOTIDE SEQUENCE</scope>
    <source>
        <strain evidence="2">EXF-9911</strain>
    </source>
</reference>
<organism evidence="2 3">
    <name type="scientific">Aureobasidium melanogenum</name>
    <name type="common">Aureobasidium pullulans var. melanogenum</name>
    <dbReference type="NCBI Taxonomy" id="46634"/>
    <lineage>
        <taxon>Eukaryota</taxon>
        <taxon>Fungi</taxon>
        <taxon>Dikarya</taxon>
        <taxon>Ascomycota</taxon>
        <taxon>Pezizomycotina</taxon>
        <taxon>Dothideomycetes</taxon>
        <taxon>Dothideomycetidae</taxon>
        <taxon>Dothideales</taxon>
        <taxon>Saccotheciaceae</taxon>
        <taxon>Aureobasidium</taxon>
    </lineage>
</organism>
<dbReference type="EMBL" id="JAHFXF010000434">
    <property type="protein sequence ID" value="KAG9687826.1"/>
    <property type="molecule type" value="Genomic_DNA"/>
</dbReference>
<gene>
    <name evidence="2" type="ORF">KCU76_g10048</name>
</gene>
<evidence type="ECO:0000313" key="2">
    <source>
        <dbReference type="EMBL" id="KAG9687826.1"/>
    </source>
</evidence>
<protein>
    <submittedName>
        <fullName evidence="2">Uncharacterized protein</fullName>
    </submittedName>
</protein>
<sequence>MEAFFKSRQHSKAESCISSSTTEAPTHKVSRPSTPTEWWLARENAFDTANRLHKKLYRDSDESNYSREQDYDENEDDEKALPPLSPSSPDWNASRWFWTTERSGMWVEHVVSSDWVMLDLNDGVQNVSVDTTDAAIFRSELQVNIDAKPASPARKAGATQVKSTTAAELRRRPKLTIQIPSGMPKYYSKHGPNDYSSCRPHITSEERAEWRKNMF</sequence>
<name>A0A9P8ED57_AURME</name>